<evidence type="ECO:0000313" key="3">
    <source>
        <dbReference type="Proteomes" id="UP000256877"/>
    </source>
</evidence>
<sequence length="104" mass="11357">MTTNRVPTLFVLGGGRAALEKAKQCGAVHIDKYEVVIPEEVDGGIQAHVEDPTIALLLLDVAERIYVFPEYADLLPRLRREKVVVVAPGGHPLCAEYRCGDLCS</sequence>
<dbReference type="Proteomes" id="UP000256877">
    <property type="component" value="Unassembled WGS sequence"/>
</dbReference>
<gene>
    <name evidence="1" type="ORF">CGL51_01435</name>
    <name evidence="2" type="ORF">CGL52_00790</name>
</gene>
<accession>A0A371R7A7</accession>
<reference evidence="3 4" key="1">
    <citation type="submission" date="2017-07" db="EMBL/GenBank/DDBJ databases">
        <title>Draft genome sequence of aerobic hyperthermophilic archaea, Pyrobaculum aerophilum YKB31 and YKB32.</title>
        <authorList>
            <person name="Mochizuki T."/>
            <person name="Berliner A.J."/>
            <person name="Yoshida-Takashima Y."/>
            <person name="Takaki Y."/>
            <person name="Nunoura T."/>
            <person name="Takai K."/>
        </authorList>
    </citation>
    <scope>NUCLEOTIDE SEQUENCE [LARGE SCALE GENOMIC DNA]</scope>
    <source>
        <strain evidence="1 4">YKB31</strain>
        <strain evidence="2 3">YKB32</strain>
    </source>
</reference>
<dbReference type="Proteomes" id="UP000257123">
    <property type="component" value="Unassembled WGS sequence"/>
</dbReference>
<organism evidence="2 3">
    <name type="scientific">Pyrobaculum aerophilum</name>
    <dbReference type="NCBI Taxonomy" id="13773"/>
    <lineage>
        <taxon>Archaea</taxon>
        <taxon>Thermoproteota</taxon>
        <taxon>Thermoprotei</taxon>
        <taxon>Thermoproteales</taxon>
        <taxon>Thermoproteaceae</taxon>
        <taxon>Pyrobaculum</taxon>
    </lineage>
</organism>
<evidence type="ECO:0000313" key="2">
    <source>
        <dbReference type="EMBL" id="RFB00424.1"/>
    </source>
</evidence>
<protein>
    <submittedName>
        <fullName evidence="2">Uncharacterized protein</fullName>
    </submittedName>
</protein>
<dbReference type="OrthoDB" id="23552at2157"/>
<dbReference type="EMBL" id="NMUE01000002">
    <property type="protein sequence ID" value="RFA98351.1"/>
    <property type="molecule type" value="Genomic_DNA"/>
</dbReference>
<proteinExistence type="predicted"/>
<evidence type="ECO:0000313" key="1">
    <source>
        <dbReference type="EMBL" id="RFA98351.1"/>
    </source>
</evidence>
<evidence type="ECO:0000313" key="4">
    <source>
        <dbReference type="Proteomes" id="UP000257123"/>
    </source>
</evidence>
<dbReference type="EMBL" id="NMUF01000001">
    <property type="protein sequence ID" value="RFB00424.1"/>
    <property type="molecule type" value="Genomic_DNA"/>
</dbReference>
<dbReference type="AlphaFoldDB" id="A0A371R7A7"/>
<comment type="caution">
    <text evidence="2">The sequence shown here is derived from an EMBL/GenBank/DDBJ whole genome shotgun (WGS) entry which is preliminary data.</text>
</comment>
<dbReference type="RefSeq" id="WP_116420415.1">
    <property type="nucleotide sequence ID" value="NZ_JAOAJA010000008.1"/>
</dbReference>
<name>A0A371R7A7_9CREN</name>